<evidence type="ECO:0008006" key="3">
    <source>
        <dbReference type="Google" id="ProtNLM"/>
    </source>
</evidence>
<accession>A0ABY7R4W0</accession>
<dbReference type="GeneID" id="301035927"/>
<sequence>MSDYQFVPENSFVARLFWSEGDGSAQEGSANLHRVGVLGRPESRLGSDGWLFAGPHDYSAEPVYNITGRLIFPVRFWFGCYETQGRYDFDIRASATDPSSYVYGYRGHRLDISRGGYLGLYGCSDPVGVDPLGAGMMIWRLEGLEAGALESGQFITGLDLVSLHGLPVRQLTEDGFPYLNEKGGASGKLALQIMSAGVPYP</sequence>
<dbReference type="Proteomes" id="UP001214301">
    <property type="component" value="Chromosome"/>
</dbReference>
<name>A0ABY7R4W0_9PSED</name>
<gene>
    <name evidence="1" type="ORF">PMC74_17275</name>
</gene>
<dbReference type="RefSeq" id="WP_033699060.1">
    <property type="nucleotide sequence ID" value="NZ_CP116669.1"/>
</dbReference>
<dbReference type="EMBL" id="CP116669">
    <property type="protein sequence ID" value="WCH98524.1"/>
    <property type="molecule type" value="Genomic_DNA"/>
</dbReference>
<proteinExistence type="predicted"/>
<keyword evidence="2" id="KW-1185">Reference proteome</keyword>
<evidence type="ECO:0000313" key="1">
    <source>
        <dbReference type="EMBL" id="WCH98524.1"/>
    </source>
</evidence>
<protein>
    <recommendedName>
        <fullName evidence="3">Transposase</fullName>
    </recommendedName>
</protein>
<evidence type="ECO:0000313" key="2">
    <source>
        <dbReference type="Proteomes" id="UP001214301"/>
    </source>
</evidence>
<reference evidence="1 2" key="1">
    <citation type="journal article" date="2020" name="Front. Microbiol.">
        <title>Toward Biorecycling: Isolation of a Soil Bacterium That Grows on a Polyurethane Oligomer and Monomer.</title>
        <authorList>
            <person name="Espinosa M.J.C."/>
            <person name="Blanco A.C."/>
            <person name="Schmidgall T."/>
            <person name="Atanasoff-Kardjalieff A.K."/>
            <person name="Kappelmeyer U."/>
            <person name="Tischler D."/>
            <person name="Pieper D.H."/>
            <person name="Heipieper H.J."/>
            <person name="Eberlein C."/>
        </authorList>
    </citation>
    <scope>NUCLEOTIDE SEQUENCE [LARGE SCALE GENOMIC DNA]</scope>
    <source>
        <strain evidence="1 2">TDA1</strain>
    </source>
</reference>
<organism evidence="1 2">
    <name type="scientific">Pseudomonas capeferrum</name>
    <dbReference type="NCBI Taxonomy" id="1495066"/>
    <lineage>
        <taxon>Bacteria</taxon>
        <taxon>Pseudomonadati</taxon>
        <taxon>Pseudomonadota</taxon>
        <taxon>Gammaproteobacteria</taxon>
        <taxon>Pseudomonadales</taxon>
        <taxon>Pseudomonadaceae</taxon>
        <taxon>Pseudomonas</taxon>
    </lineage>
</organism>